<keyword evidence="11" id="KW-1185">Reference proteome</keyword>
<feature type="transmembrane region" description="Helical" evidence="7">
    <location>
        <begin position="68"/>
        <end position="88"/>
    </location>
</feature>
<dbReference type="PANTHER" id="PTHR42920:SF11">
    <property type="entry name" value="INNER MEMBRANE PROTEIN YTFF"/>
    <property type="match status" value="1"/>
</dbReference>
<feature type="chain" id="PRO_5047361301" evidence="8">
    <location>
        <begin position="26"/>
        <end position="312"/>
    </location>
</feature>
<evidence type="ECO:0000256" key="6">
    <source>
        <dbReference type="ARBA" id="ARBA00023136"/>
    </source>
</evidence>
<dbReference type="Pfam" id="PF00892">
    <property type="entry name" value="EamA"/>
    <property type="match status" value="1"/>
</dbReference>
<feature type="transmembrane region" description="Helical" evidence="7">
    <location>
        <begin position="94"/>
        <end position="112"/>
    </location>
</feature>
<dbReference type="InterPro" id="IPR037185">
    <property type="entry name" value="EmrE-like"/>
</dbReference>
<comment type="subcellular location">
    <subcellularLocation>
        <location evidence="1">Cell membrane</location>
        <topology evidence="1">Multi-pass membrane protein</topology>
    </subcellularLocation>
</comment>
<feature type="transmembrane region" description="Helical" evidence="7">
    <location>
        <begin position="142"/>
        <end position="159"/>
    </location>
</feature>
<feature type="transmembrane region" description="Helical" evidence="7">
    <location>
        <begin position="171"/>
        <end position="196"/>
    </location>
</feature>
<feature type="domain" description="EamA" evidence="9">
    <location>
        <begin position="143"/>
        <end position="270"/>
    </location>
</feature>
<proteinExistence type="inferred from homology"/>
<dbReference type="PANTHER" id="PTHR42920">
    <property type="entry name" value="OS03G0707200 PROTEIN-RELATED"/>
    <property type="match status" value="1"/>
</dbReference>
<keyword evidence="5 7" id="KW-1133">Transmembrane helix</keyword>
<evidence type="ECO:0000256" key="4">
    <source>
        <dbReference type="ARBA" id="ARBA00022692"/>
    </source>
</evidence>
<keyword evidence="4 7" id="KW-0812">Transmembrane</keyword>
<evidence type="ECO:0000256" key="5">
    <source>
        <dbReference type="ARBA" id="ARBA00022989"/>
    </source>
</evidence>
<dbReference type="RefSeq" id="WP_348523409.1">
    <property type="nucleotide sequence ID" value="NZ_BSUN01000001.1"/>
</dbReference>
<name>A0ABQ6I9S4_9MICO</name>
<feature type="transmembrane region" description="Helical" evidence="7">
    <location>
        <begin position="258"/>
        <end position="278"/>
    </location>
</feature>
<keyword evidence="6 7" id="KW-0472">Membrane</keyword>
<evidence type="ECO:0000256" key="7">
    <source>
        <dbReference type="SAM" id="Phobius"/>
    </source>
</evidence>
<reference evidence="11" key="1">
    <citation type="journal article" date="2019" name="Int. J. Syst. Evol. Microbiol.">
        <title>The Global Catalogue of Microorganisms (GCM) 10K type strain sequencing project: providing services to taxonomists for standard genome sequencing and annotation.</title>
        <authorList>
            <consortium name="The Broad Institute Genomics Platform"/>
            <consortium name="The Broad Institute Genome Sequencing Center for Infectious Disease"/>
            <person name="Wu L."/>
            <person name="Ma J."/>
        </authorList>
    </citation>
    <scope>NUCLEOTIDE SEQUENCE [LARGE SCALE GENOMIC DNA]</scope>
    <source>
        <strain evidence="11">NBRC 112299</strain>
    </source>
</reference>
<keyword evidence="3" id="KW-1003">Cell membrane</keyword>
<feature type="transmembrane region" description="Helical" evidence="7">
    <location>
        <begin position="119"/>
        <end position="136"/>
    </location>
</feature>
<dbReference type="InterPro" id="IPR051258">
    <property type="entry name" value="Diverse_Substrate_Transporter"/>
</dbReference>
<feature type="transmembrane region" description="Helical" evidence="7">
    <location>
        <begin position="35"/>
        <end position="56"/>
    </location>
</feature>
<evidence type="ECO:0000313" key="10">
    <source>
        <dbReference type="EMBL" id="GMA34466.1"/>
    </source>
</evidence>
<evidence type="ECO:0000256" key="1">
    <source>
        <dbReference type="ARBA" id="ARBA00004651"/>
    </source>
</evidence>
<dbReference type="EMBL" id="BSUN01000001">
    <property type="protein sequence ID" value="GMA34466.1"/>
    <property type="molecule type" value="Genomic_DNA"/>
</dbReference>
<feature type="signal peptide" evidence="8">
    <location>
        <begin position="1"/>
        <end position="25"/>
    </location>
</feature>
<sequence length="312" mass="31377">MTPASRPAAMPLLVLLGLACQEAGAAVAVNLFPQVGPWGVVAMRLVFSALVLWPFALRSLRKGAVVHWPTVAAFGVALAGMNVFFYLALERIPLGVTVTIEVLGPLVLSVVASRSWNGALWAALAAAGVVLLGGGAHDLDPVGMLFAAGAAVMWAGYILTAKRAGARIPGLVGLALATTVGAVLTAPLAVAVVGSALFSPGALALGLGVAVLSSAIPYAIELSALRRMRAETFAILLALAPAIAALAGLVLLDQRLTWAIAVGIALVTVAGVGAVVAAGRRAVPAVEEAVLDVVVDESGPSSRPGHDGAHLD</sequence>
<evidence type="ECO:0000259" key="9">
    <source>
        <dbReference type="Pfam" id="PF00892"/>
    </source>
</evidence>
<evidence type="ECO:0000256" key="8">
    <source>
        <dbReference type="SAM" id="SignalP"/>
    </source>
</evidence>
<evidence type="ECO:0000256" key="2">
    <source>
        <dbReference type="ARBA" id="ARBA00007362"/>
    </source>
</evidence>
<protein>
    <submittedName>
        <fullName evidence="10">Membrane protein</fullName>
    </submittedName>
</protein>
<accession>A0ABQ6I9S4</accession>
<keyword evidence="8" id="KW-0732">Signal</keyword>
<dbReference type="SUPFAM" id="SSF103481">
    <property type="entry name" value="Multidrug resistance efflux transporter EmrE"/>
    <property type="match status" value="2"/>
</dbReference>
<gene>
    <name evidence="10" type="ORF">GCM10025876_06700</name>
</gene>
<dbReference type="InterPro" id="IPR000620">
    <property type="entry name" value="EamA_dom"/>
</dbReference>
<evidence type="ECO:0000313" key="11">
    <source>
        <dbReference type="Proteomes" id="UP001157125"/>
    </source>
</evidence>
<comment type="similarity">
    <text evidence="2">Belongs to the EamA transporter family.</text>
</comment>
<feature type="transmembrane region" description="Helical" evidence="7">
    <location>
        <begin position="232"/>
        <end position="252"/>
    </location>
</feature>
<feature type="transmembrane region" description="Helical" evidence="7">
    <location>
        <begin position="202"/>
        <end position="220"/>
    </location>
</feature>
<comment type="caution">
    <text evidence="10">The sequence shown here is derived from an EMBL/GenBank/DDBJ whole genome shotgun (WGS) entry which is preliminary data.</text>
</comment>
<dbReference type="PROSITE" id="PS51257">
    <property type="entry name" value="PROKAR_LIPOPROTEIN"/>
    <property type="match status" value="1"/>
</dbReference>
<organism evidence="10 11">
    <name type="scientific">Demequina litorisediminis</name>
    <dbReference type="NCBI Taxonomy" id="1849022"/>
    <lineage>
        <taxon>Bacteria</taxon>
        <taxon>Bacillati</taxon>
        <taxon>Actinomycetota</taxon>
        <taxon>Actinomycetes</taxon>
        <taxon>Micrococcales</taxon>
        <taxon>Demequinaceae</taxon>
        <taxon>Demequina</taxon>
    </lineage>
</organism>
<dbReference type="Proteomes" id="UP001157125">
    <property type="component" value="Unassembled WGS sequence"/>
</dbReference>
<evidence type="ECO:0000256" key="3">
    <source>
        <dbReference type="ARBA" id="ARBA00022475"/>
    </source>
</evidence>